<evidence type="ECO:0008006" key="3">
    <source>
        <dbReference type="Google" id="ProtNLM"/>
    </source>
</evidence>
<gene>
    <name evidence="1" type="ORF">H6A04_03400</name>
</gene>
<comment type="caution">
    <text evidence="1">The sequence shown here is derived from an EMBL/GenBank/DDBJ whole genome shotgun (WGS) entry which is preliminary data.</text>
</comment>
<evidence type="ECO:0000313" key="2">
    <source>
        <dbReference type="Proteomes" id="UP000728968"/>
    </source>
</evidence>
<sequence length="48" mass="5720">MKCPDCKAELKVYCVKHKATKKLRYYKCDICGKKLITQVIETEWIIKK</sequence>
<dbReference type="Proteomes" id="UP000728968">
    <property type="component" value="Unassembled WGS sequence"/>
</dbReference>
<reference evidence="1 2" key="1">
    <citation type="journal article" date="2021" name="Sci. Rep.">
        <title>The distribution of antibiotic resistance genes in chicken gut microbiota commensals.</title>
        <authorList>
            <person name="Juricova H."/>
            <person name="Matiasovicova J."/>
            <person name="Kubasova T."/>
            <person name="Cejkova D."/>
            <person name="Rychlik I."/>
        </authorList>
    </citation>
    <scope>NUCLEOTIDE SEQUENCE [LARGE SCALE GENOMIC DNA]</scope>
    <source>
        <strain evidence="1 2">An425</strain>
    </source>
</reference>
<organism evidence="1 2">
    <name type="scientific">Fusobacterium mortiferum</name>
    <dbReference type="NCBI Taxonomy" id="850"/>
    <lineage>
        <taxon>Bacteria</taxon>
        <taxon>Fusobacteriati</taxon>
        <taxon>Fusobacteriota</taxon>
        <taxon>Fusobacteriia</taxon>
        <taxon>Fusobacteriales</taxon>
        <taxon>Fusobacteriaceae</taxon>
        <taxon>Fusobacterium</taxon>
    </lineage>
</organism>
<evidence type="ECO:0000313" key="1">
    <source>
        <dbReference type="EMBL" id="MBM6874706.1"/>
    </source>
</evidence>
<proteinExistence type="predicted"/>
<protein>
    <recommendedName>
        <fullName evidence="3">IS1 family transposase</fullName>
    </recommendedName>
</protein>
<keyword evidence="2" id="KW-1185">Reference proteome</keyword>
<dbReference type="EMBL" id="JACJLT010000018">
    <property type="protein sequence ID" value="MBM6874706.1"/>
    <property type="molecule type" value="Genomic_DNA"/>
</dbReference>
<name>A0ABS2FZX4_FUSMR</name>
<accession>A0ABS2FZX4</accession>